<keyword evidence="2" id="KW-1185">Reference proteome</keyword>
<accession>A0ACC3DA94</accession>
<dbReference type="EMBL" id="JAWDJW010006553">
    <property type="protein sequence ID" value="KAK3064303.1"/>
    <property type="molecule type" value="Genomic_DNA"/>
</dbReference>
<organism evidence="1 2">
    <name type="scientific">Coniosporium uncinatum</name>
    <dbReference type="NCBI Taxonomy" id="93489"/>
    <lineage>
        <taxon>Eukaryota</taxon>
        <taxon>Fungi</taxon>
        <taxon>Dikarya</taxon>
        <taxon>Ascomycota</taxon>
        <taxon>Pezizomycotina</taxon>
        <taxon>Dothideomycetes</taxon>
        <taxon>Dothideomycetes incertae sedis</taxon>
        <taxon>Coniosporium</taxon>
    </lineage>
</organism>
<gene>
    <name evidence="1" type="ORF">LTS18_008433</name>
</gene>
<sequence length="143" mass="16668">MRRRGMGWALVDEEARQVEKLDVRAVTVKTDTRVEVIGGLEGRRDAGRSDDRVHVSSPSSLAKKEEEEALLGHDDDADEPAISPGFEDKARSRQDTRFLIRFKTRMEAKRFRREWHGRWFPVRRDFRPDLAERHGVVSVEVLW</sequence>
<comment type="caution">
    <text evidence="1">The sequence shown here is derived from an EMBL/GenBank/DDBJ whole genome shotgun (WGS) entry which is preliminary data.</text>
</comment>
<evidence type="ECO:0000313" key="2">
    <source>
        <dbReference type="Proteomes" id="UP001186974"/>
    </source>
</evidence>
<name>A0ACC3DA94_9PEZI</name>
<dbReference type="Proteomes" id="UP001186974">
    <property type="component" value="Unassembled WGS sequence"/>
</dbReference>
<evidence type="ECO:0000313" key="1">
    <source>
        <dbReference type="EMBL" id="KAK3064303.1"/>
    </source>
</evidence>
<proteinExistence type="predicted"/>
<reference evidence="1" key="1">
    <citation type="submission" date="2024-09" db="EMBL/GenBank/DDBJ databases">
        <title>Black Yeasts Isolated from many extreme environments.</title>
        <authorList>
            <person name="Coleine C."/>
            <person name="Stajich J.E."/>
            <person name="Selbmann L."/>
        </authorList>
    </citation>
    <scope>NUCLEOTIDE SEQUENCE</scope>
    <source>
        <strain evidence="1">CCFEE 5737</strain>
    </source>
</reference>
<protein>
    <submittedName>
        <fullName evidence="1">Uncharacterized protein</fullName>
    </submittedName>
</protein>